<protein>
    <submittedName>
        <fullName evidence="9">Rod shape-determining protein MreD</fullName>
    </submittedName>
</protein>
<evidence type="ECO:0000256" key="3">
    <source>
        <dbReference type="ARBA" id="ARBA00022475"/>
    </source>
</evidence>
<dbReference type="NCBIfam" id="TIGR03426">
    <property type="entry name" value="shape_MreD"/>
    <property type="match status" value="1"/>
</dbReference>
<evidence type="ECO:0000313" key="10">
    <source>
        <dbReference type="Proteomes" id="UP000278006"/>
    </source>
</evidence>
<feature type="transmembrane region" description="Helical" evidence="8">
    <location>
        <begin position="106"/>
        <end position="127"/>
    </location>
</feature>
<dbReference type="GO" id="GO:0005886">
    <property type="term" value="C:plasma membrane"/>
    <property type="evidence" value="ECO:0007669"/>
    <property type="project" value="UniProtKB-SubCell"/>
</dbReference>
<sequence>MRAEQILRPARPSFIVVSLLTGFCLQLLPLGHLAWWPDVLMVVLAFWALHQPQRIGIGVAFMLGLAMDVQGASLLGQHALAYCVLVFVVQAMQNRLLWYQSGWQQAVLLLLPFALTHLCLFVVGAASSRVLPSPWLLLAPLLQALLWVPLRRLLLVPQMSPPSARERRPI</sequence>
<dbReference type="Proteomes" id="UP000278006">
    <property type="component" value="Unassembled WGS sequence"/>
</dbReference>
<dbReference type="AlphaFoldDB" id="A0A3M6QP63"/>
<dbReference type="OrthoDB" id="5297408at2"/>
<dbReference type="PIRSF" id="PIRSF018472">
    <property type="entry name" value="MreD_proteobac"/>
    <property type="match status" value="1"/>
</dbReference>
<dbReference type="Pfam" id="PF04093">
    <property type="entry name" value="MreD"/>
    <property type="match status" value="1"/>
</dbReference>
<evidence type="ECO:0000313" key="9">
    <source>
        <dbReference type="EMBL" id="RMX04319.1"/>
    </source>
</evidence>
<keyword evidence="4 8" id="KW-0812">Transmembrane</keyword>
<dbReference type="InterPro" id="IPR007227">
    <property type="entry name" value="Cell_shape_determining_MreD"/>
</dbReference>
<evidence type="ECO:0000256" key="4">
    <source>
        <dbReference type="ARBA" id="ARBA00022692"/>
    </source>
</evidence>
<evidence type="ECO:0000256" key="7">
    <source>
        <dbReference type="ARBA" id="ARBA00023136"/>
    </source>
</evidence>
<dbReference type="InterPro" id="IPR026034">
    <property type="entry name" value="MreD_proteobac"/>
</dbReference>
<evidence type="ECO:0000256" key="2">
    <source>
        <dbReference type="ARBA" id="ARBA00007776"/>
    </source>
</evidence>
<comment type="similarity">
    <text evidence="2">Belongs to the MreD family.</text>
</comment>
<comment type="caution">
    <text evidence="9">The sequence shown here is derived from an EMBL/GenBank/DDBJ whole genome shotgun (WGS) entry which is preliminary data.</text>
</comment>
<keyword evidence="6 8" id="KW-1133">Transmembrane helix</keyword>
<evidence type="ECO:0000256" key="5">
    <source>
        <dbReference type="ARBA" id="ARBA00022960"/>
    </source>
</evidence>
<feature type="transmembrane region" description="Helical" evidence="8">
    <location>
        <begin position="133"/>
        <end position="150"/>
    </location>
</feature>
<evidence type="ECO:0000256" key="1">
    <source>
        <dbReference type="ARBA" id="ARBA00004651"/>
    </source>
</evidence>
<dbReference type="PANTHER" id="PTHR37484">
    <property type="entry name" value="ROD SHAPE-DETERMINING PROTEIN MRED"/>
    <property type="match status" value="1"/>
</dbReference>
<keyword evidence="7 8" id="KW-0472">Membrane</keyword>
<organism evidence="9 10">
    <name type="scientific">Corticibacter populi</name>
    <dbReference type="NCBI Taxonomy" id="1550736"/>
    <lineage>
        <taxon>Bacteria</taxon>
        <taxon>Pseudomonadati</taxon>
        <taxon>Pseudomonadota</taxon>
        <taxon>Betaproteobacteria</taxon>
        <taxon>Burkholderiales</taxon>
        <taxon>Comamonadaceae</taxon>
        <taxon>Corticibacter</taxon>
    </lineage>
</organism>
<comment type="subcellular location">
    <subcellularLocation>
        <location evidence="1">Cell membrane</location>
        <topology evidence="1">Multi-pass membrane protein</topology>
    </subcellularLocation>
</comment>
<dbReference type="GO" id="GO:0008360">
    <property type="term" value="P:regulation of cell shape"/>
    <property type="evidence" value="ECO:0007669"/>
    <property type="project" value="UniProtKB-KW"/>
</dbReference>
<proteinExistence type="inferred from homology"/>
<keyword evidence="3" id="KW-1003">Cell membrane</keyword>
<keyword evidence="5" id="KW-0133">Cell shape</keyword>
<evidence type="ECO:0000256" key="8">
    <source>
        <dbReference type="SAM" id="Phobius"/>
    </source>
</evidence>
<evidence type="ECO:0000256" key="6">
    <source>
        <dbReference type="ARBA" id="ARBA00022989"/>
    </source>
</evidence>
<keyword evidence="10" id="KW-1185">Reference proteome</keyword>
<dbReference type="PANTHER" id="PTHR37484:SF1">
    <property type="entry name" value="ROD SHAPE-DETERMINING PROTEIN MRED"/>
    <property type="match status" value="1"/>
</dbReference>
<gene>
    <name evidence="9" type="primary">mreD</name>
    <name evidence="9" type="ORF">D8I35_15065</name>
</gene>
<feature type="transmembrane region" description="Helical" evidence="8">
    <location>
        <begin position="55"/>
        <end position="73"/>
    </location>
</feature>
<dbReference type="EMBL" id="RDQO01000005">
    <property type="protein sequence ID" value="RMX04319.1"/>
    <property type="molecule type" value="Genomic_DNA"/>
</dbReference>
<accession>A0A3M6QP63</accession>
<feature type="transmembrane region" description="Helical" evidence="8">
    <location>
        <begin position="12"/>
        <end position="28"/>
    </location>
</feature>
<name>A0A3M6QP63_9BURK</name>
<reference evidence="9 10" key="1">
    <citation type="submission" date="2018-10" db="EMBL/GenBank/DDBJ databases">
        <title>Draft genome of Cortibacter populi DSM10536.</title>
        <authorList>
            <person name="Bernier A.-M."/>
            <person name="Bernard K."/>
        </authorList>
    </citation>
    <scope>NUCLEOTIDE SEQUENCE [LARGE SCALE GENOMIC DNA]</scope>
    <source>
        <strain evidence="9 10">DSM 105136</strain>
    </source>
</reference>